<dbReference type="Gene3D" id="3.30.70.1450">
    <property type="entry name" value="Regulator of K+ conductance, C-terminal domain"/>
    <property type="match status" value="2"/>
</dbReference>
<evidence type="ECO:0000259" key="8">
    <source>
        <dbReference type="PROSITE" id="PS51202"/>
    </source>
</evidence>
<protein>
    <recommendedName>
        <fullName evidence="1">Trk system potassium uptake protein TrkA</fullName>
    </recommendedName>
</protein>
<dbReference type="InterPro" id="IPR036291">
    <property type="entry name" value="NAD(P)-bd_dom_sf"/>
</dbReference>
<dbReference type="InterPro" id="IPR050721">
    <property type="entry name" value="Trk_Ktr_HKT_K-transport"/>
</dbReference>
<dbReference type="SUPFAM" id="SSF51735">
    <property type="entry name" value="NAD(P)-binding Rossmann-fold domains"/>
    <property type="match status" value="2"/>
</dbReference>
<gene>
    <name evidence="9" type="ORF">DESUT3_34920</name>
</gene>
<keyword evidence="2" id="KW-0813">Transport</keyword>
<dbReference type="PROSITE" id="PS51202">
    <property type="entry name" value="RCK_C"/>
    <property type="match status" value="2"/>
</dbReference>
<dbReference type="InterPro" id="IPR003148">
    <property type="entry name" value="RCK_N"/>
</dbReference>
<dbReference type="NCBIfam" id="NF007041">
    <property type="entry name" value="PRK09496.3-4"/>
    <property type="match status" value="1"/>
</dbReference>
<dbReference type="Gene3D" id="3.40.50.720">
    <property type="entry name" value="NAD(P)-binding Rossmann-like Domain"/>
    <property type="match status" value="2"/>
</dbReference>
<keyword evidence="6" id="KW-0406">Ion transport</keyword>
<dbReference type="RefSeq" id="WP_221249801.1">
    <property type="nucleotide sequence ID" value="NZ_AP024355.1"/>
</dbReference>
<feature type="domain" description="RCK C-terminal" evidence="8">
    <location>
        <begin position="141"/>
        <end position="225"/>
    </location>
</feature>
<keyword evidence="4" id="KW-0630">Potassium</keyword>
<dbReference type="Pfam" id="PF02254">
    <property type="entry name" value="TrkA_N"/>
    <property type="match status" value="2"/>
</dbReference>
<evidence type="ECO:0000259" key="7">
    <source>
        <dbReference type="PROSITE" id="PS51201"/>
    </source>
</evidence>
<dbReference type="Proteomes" id="UP001319827">
    <property type="component" value="Chromosome"/>
</dbReference>
<dbReference type="PANTHER" id="PTHR43833">
    <property type="entry name" value="POTASSIUM CHANNEL PROTEIN 2-RELATED-RELATED"/>
    <property type="match status" value="1"/>
</dbReference>
<reference evidence="9 10" key="1">
    <citation type="journal article" date="2016" name="C (Basel)">
        <title>Selective Growth of and Electricity Production by Marine Exoelectrogenic Bacteria in Self-Aggregated Hydrogel of Microbially Reduced Graphene Oxide.</title>
        <authorList>
            <person name="Yoshida N."/>
            <person name="Goto Y."/>
            <person name="Miyata Y."/>
        </authorList>
    </citation>
    <scope>NUCLEOTIDE SEQUENCE [LARGE SCALE GENOMIC DNA]</scope>
    <source>
        <strain evidence="9 10">NIT-T3</strain>
    </source>
</reference>
<dbReference type="NCBIfam" id="NF007039">
    <property type="entry name" value="PRK09496.3-2"/>
    <property type="match status" value="1"/>
</dbReference>
<evidence type="ECO:0000256" key="1">
    <source>
        <dbReference type="ARBA" id="ARBA00017378"/>
    </source>
</evidence>
<keyword evidence="5" id="KW-0520">NAD</keyword>
<organism evidence="9 10">
    <name type="scientific">Desulfuromonas versatilis</name>
    <dbReference type="NCBI Taxonomy" id="2802975"/>
    <lineage>
        <taxon>Bacteria</taxon>
        <taxon>Pseudomonadati</taxon>
        <taxon>Thermodesulfobacteriota</taxon>
        <taxon>Desulfuromonadia</taxon>
        <taxon>Desulfuromonadales</taxon>
        <taxon>Desulfuromonadaceae</taxon>
        <taxon>Desulfuromonas</taxon>
    </lineage>
</organism>
<dbReference type="InterPro" id="IPR036721">
    <property type="entry name" value="RCK_C_sf"/>
</dbReference>
<feature type="domain" description="RCK N-terminal" evidence="7">
    <location>
        <begin position="1"/>
        <end position="121"/>
    </location>
</feature>
<dbReference type="Pfam" id="PF02080">
    <property type="entry name" value="TrkA_C"/>
    <property type="match status" value="2"/>
</dbReference>
<evidence type="ECO:0000256" key="2">
    <source>
        <dbReference type="ARBA" id="ARBA00022448"/>
    </source>
</evidence>
<accession>A0ABN6E258</accession>
<dbReference type="PANTHER" id="PTHR43833:SF5">
    <property type="entry name" value="TRK SYSTEM POTASSIUM UPTAKE PROTEIN TRKA"/>
    <property type="match status" value="1"/>
</dbReference>
<keyword evidence="10" id="KW-1185">Reference proteome</keyword>
<dbReference type="PRINTS" id="PR00335">
    <property type="entry name" value="KUPTAKETRKA"/>
</dbReference>
<feature type="domain" description="RCK N-terminal" evidence="7">
    <location>
        <begin position="233"/>
        <end position="352"/>
    </location>
</feature>
<dbReference type="NCBIfam" id="NF007032">
    <property type="entry name" value="PRK09496.1-4"/>
    <property type="match status" value="1"/>
</dbReference>
<dbReference type="NCBIfam" id="NF007031">
    <property type="entry name" value="PRK09496.1-2"/>
    <property type="match status" value="1"/>
</dbReference>
<keyword evidence="3" id="KW-0633">Potassium transport</keyword>
<evidence type="ECO:0000256" key="4">
    <source>
        <dbReference type="ARBA" id="ARBA00022958"/>
    </source>
</evidence>
<dbReference type="SUPFAM" id="SSF116726">
    <property type="entry name" value="TrkA C-terminal domain-like"/>
    <property type="match status" value="2"/>
</dbReference>
<evidence type="ECO:0000256" key="6">
    <source>
        <dbReference type="ARBA" id="ARBA00023065"/>
    </source>
</evidence>
<dbReference type="InterPro" id="IPR006036">
    <property type="entry name" value="K_uptake_TrkA"/>
</dbReference>
<name>A0ABN6E258_9BACT</name>
<dbReference type="InterPro" id="IPR006037">
    <property type="entry name" value="RCK_C"/>
</dbReference>
<evidence type="ECO:0000256" key="3">
    <source>
        <dbReference type="ARBA" id="ARBA00022538"/>
    </source>
</evidence>
<evidence type="ECO:0000256" key="5">
    <source>
        <dbReference type="ARBA" id="ARBA00023027"/>
    </source>
</evidence>
<proteinExistence type="predicted"/>
<sequence length="450" mass="49183">MKILIIGAGQVGYFLCERLSLEGHEVTLLDRNQEHLSRAQDRLNVLGILGNGASAETLEQAGIKQTDIFIAVTDLDEVNILACLLAREYNVTTRVARVKSIEYSSRGAVLSKEKLGIDLLINPDDAVADEIVKIACRSGAFDVAEFVEGQIQFIGYRINETSPLCDLTLRELGEIRGMYRFVVTAIGRGGRTIIPRGDDTIQAGDSIFILAHKQDLPAIQYMLKLEDEKKKRRPRAFILGGGHIGLHIAADLEKMSFDVRLIDRDEARCEKLSAKLSKTMVIHAEGTDVRTLIDEGVDGADIFVAVTDNDETNILCSLLAKQQGARRILTLVNKPELLSLAPSLGIDACVSPRLAAAGTILKYVRRGEVISLAAIEGSNAEVMEIQVKPDSGCIGTPLKSLNFPHGAIIGAIVHKESYEVPTGESRMVEGDRVVIFALPEALPKIERFFE</sequence>
<feature type="domain" description="RCK C-terminal" evidence="8">
    <location>
        <begin position="370"/>
        <end position="450"/>
    </location>
</feature>
<reference evidence="9 10" key="2">
    <citation type="journal article" date="2021" name="Int. J. Syst. Evol. Microbiol.">
        <title>Isolation and Polyphasic Characterization of Desulfuromonas versatilis sp. Nov., an Electrogenic Bacteria Capable of Versatile Metabolism Isolated from a Graphene Oxide-Reducing Enrichment Culture.</title>
        <authorList>
            <person name="Xie L."/>
            <person name="Yoshida N."/>
            <person name="Ishii S."/>
            <person name="Meng L."/>
        </authorList>
    </citation>
    <scope>NUCLEOTIDE SEQUENCE [LARGE SCALE GENOMIC DNA]</scope>
    <source>
        <strain evidence="9 10">NIT-T3</strain>
    </source>
</reference>
<dbReference type="EMBL" id="AP024355">
    <property type="protein sequence ID" value="BCR06423.1"/>
    <property type="molecule type" value="Genomic_DNA"/>
</dbReference>
<evidence type="ECO:0000313" key="10">
    <source>
        <dbReference type="Proteomes" id="UP001319827"/>
    </source>
</evidence>
<evidence type="ECO:0000313" key="9">
    <source>
        <dbReference type="EMBL" id="BCR06423.1"/>
    </source>
</evidence>
<dbReference type="PROSITE" id="PS51201">
    <property type="entry name" value="RCK_N"/>
    <property type="match status" value="2"/>
</dbReference>